<dbReference type="SUPFAM" id="SSF53756">
    <property type="entry name" value="UDP-Glycosyltransferase/glycogen phosphorylase"/>
    <property type="match status" value="1"/>
</dbReference>
<sequence length="391" mass="43366">MSIRRIFYMAGPGNVLGTYECWKAGKPDPSQTSTTYSSQFFDLCRELDIEAYVVASNPNRALVRDGRFTIEHRPPPRPSSGIAYHAGWTVYASGLAATALRYRADVVLAMQTERLFPYLLNRAFGTRLIPSCHCVLWPKHGRPGHAASWFYRLDALVYRRFSRAVLSISQDVTDQIEQLCGDSHSPVYPFLPSYDDEIFEGVDAPSLSVPFRLLYAGRVERNKGVFELLDMMRYLTSRGFSEVELDLCGAGGALEELQKAVAKQGLTGRVTLHGHCDRGKMRRLIGESHCFVVPTRSDFVEGFNKVVAEAVLARRPVVTSDVCPALSVVADAAIAAPRDSGAGFGESVAKLVSNQLLYSSKVAACDRLRRQFMDPERSWKSAAKRALNIVD</sequence>
<dbReference type="CDD" id="cd03801">
    <property type="entry name" value="GT4_PimA-like"/>
    <property type="match status" value="1"/>
</dbReference>
<dbReference type="PANTHER" id="PTHR12526">
    <property type="entry name" value="GLYCOSYLTRANSFERASE"/>
    <property type="match status" value="1"/>
</dbReference>
<keyword evidence="3" id="KW-1185">Reference proteome</keyword>
<dbReference type="EMBL" id="SJPO01000001">
    <property type="protein sequence ID" value="TWT85919.1"/>
    <property type="molecule type" value="Genomic_DNA"/>
</dbReference>
<evidence type="ECO:0000313" key="2">
    <source>
        <dbReference type="EMBL" id="TWT85919.1"/>
    </source>
</evidence>
<comment type="caution">
    <text evidence="2">The sequence shown here is derived from an EMBL/GenBank/DDBJ whole genome shotgun (WGS) entry which is preliminary data.</text>
</comment>
<dbReference type="Proteomes" id="UP000318478">
    <property type="component" value="Unassembled WGS sequence"/>
</dbReference>
<evidence type="ECO:0000259" key="1">
    <source>
        <dbReference type="Pfam" id="PF00534"/>
    </source>
</evidence>
<evidence type="ECO:0000313" key="3">
    <source>
        <dbReference type="Proteomes" id="UP000318478"/>
    </source>
</evidence>
<dbReference type="Gene3D" id="3.40.50.2000">
    <property type="entry name" value="Glycogen Phosphorylase B"/>
    <property type="match status" value="2"/>
</dbReference>
<dbReference type="OrthoDB" id="9783380at2"/>
<dbReference type="RefSeq" id="WP_146584138.1">
    <property type="nucleotide sequence ID" value="NZ_SJPO01000001.1"/>
</dbReference>
<feature type="domain" description="Glycosyl transferase family 1" evidence="1">
    <location>
        <begin position="212"/>
        <end position="355"/>
    </location>
</feature>
<proteinExistence type="predicted"/>
<keyword evidence="2" id="KW-0808">Transferase</keyword>
<dbReference type="AlphaFoldDB" id="A0A5C5ZEQ6"/>
<reference evidence="2 3" key="1">
    <citation type="submission" date="2019-02" db="EMBL/GenBank/DDBJ databases">
        <title>Deep-cultivation of Planctomycetes and their phenomic and genomic characterization uncovers novel biology.</title>
        <authorList>
            <person name="Wiegand S."/>
            <person name="Jogler M."/>
            <person name="Boedeker C."/>
            <person name="Pinto D."/>
            <person name="Vollmers J."/>
            <person name="Rivas-Marin E."/>
            <person name="Kohn T."/>
            <person name="Peeters S.H."/>
            <person name="Heuer A."/>
            <person name="Rast P."/>
            <person name="Oberbeckmann S."/>
            <person name="Bunk B."/>
            <person name="Jeske O."/>
            <person name="Meyerdierks A."/>
            <person name="Storesund J.E."/>
            <person name="Kallscheuer N."/>
            <person name="Luecker S."/>
            <person name="Lage O.M."/>
            <person name="Pohl T."/>
            <person name="Merkel B.J."/>
            <person name="Hornburger P."/>
            <person name="Mueller R.-W."/>
            <person name="Bruemmer F."/>
            <person name="Labrenz M."/>
            <person name="Spormann A.M."/>
            <person name="Op Den Camp H."/>
            <person name="Overmann J."/>
            <person name="Amann R."/>
            <person name="Jetten M.S.M."/>
            <person name="Mascher T."/>
            <person name="Medema M.H."/>
            <person name="Devos D.P."/>
            <person name="Kaster A.-K."/>
            <person name="Ovreas L."/>
            <person name="Rohde M."/>
            <person name="Galperin M.Y."/>
            <person name="Jogler C."/>
        </authorList>
    </citation>
    <scope>NUCLEOTIDE SEQUENCE [LARGE SCALE GENOMIC DNA]</scope>
    <source>
        <strain evidence="2 3">Pla123a</strain>
    </source>
</reference>
<gene>
    <name evidence="2" type="primary">kanE_1</name>
    <name evidence="2" type="ORF">Pla123a_07260</name>
</gene>
<organism evidence="2 3">
    <name type="scientific">Posidoniimonas polymericola</name>
    <dbReference type="NCBI Taxonomy" id="2528002"/>
    <lineage>
        <taxon>Bacteria</taxon>
        <taxon>Pseudomonadati</taxon>
        <taxon>Planctomycetota</taxon>
        <taxon>Planctomycetia</taxon>
        <taxon>Pirellulales</taxon>
        <taxon>Lacipirellulaceae</taxon>
        <taxon>Posidoniimonas</taxon>
    </lineage>
</organism>
<dbReference type="PANTHER" id="PTHR12526:SF638">
    <property type="entry name" value="SPORE COAT PROTEIN SA"/>
    <property type="match status" value="1"/>
</dbReference>
<protein>
    <submittedName>
        <fullName evidence="2">Alpha-D-kanosaminyltransferase</fullName>
        <ecNumber evidence="2">2.4.1.301</ecNumber>
    </submittedName>
</protein>
<dbReference type="InterPro" id="IPR001296">
    <property type="entry name" value="Glyco_trans_1"/>
</dbReference>
<dbReference type="EC" id="2.4.1.301" evidence="2"/>
<keyword evidence="2" id="KW-0328">Glycosyltransferase</keyword>
<name>A0A5C5ZEQ6_9BACT</name>
<dbReference type="Pfam" id="PF00534">
    <property type="entry name" value="Glycos_transf_1"/>
    <property type="match status" value="1"/>
</dbReference>
<accession>A0A5C5ZEQ6</accession>
<dbReference type="GO" id="GO:0016757">
    <property type="term" value="F:glycosyltransferase activity"/>
    <property type="evidence" value="ECO:0007669"/>
    <property type="project" value="UniProtKB-KW"/>
</dbReference>